<dbReference type="AlphaFoldDB" id="A0A6A3VJ66"/>
<accession>A0A6A3VJ66</accession>
<dbReference type="Proteomes" id="UP000440367">
    <property type="component" value="Unassembled WGS sequence"/>
</dbReference>
<evidence type="ECO:0000313" key="1">
    <source>
        <dbReference type="EMBL" id="KAE9166690.1"/>
    </source>
</evidence>
<name>A0A6A3VJ66_9STRA</name>
<organism evidence="1 2">
    <name type="scientific">Phytophthora fragariae</name>
    <dbReference type="NCBI Taxonomy" id="53985"/>
    <lineage>
        <taxon>Eukaryota</taxon>
        <taxon>Sar</taxon>
        <taxon>Stramenopiles</taxon>
        <taxon>Oomycota</taxon>
        <taxon>Peronosporomycetes</taxon>
        <taxon>Peronosporales</taxon>
        <taxon>Peronosporaceae</taxon>
        <taxon>Phytophthora</taxon>
    </lineage>
</organism>
<evidence type="ECO:0000313" key="2">
    <source>
        <dbReference type="Proteomes" id="UP000440367"/>
    </source>
</evidence>
<comment type="caution">
    <text evidence="1">The sequence shown here is derived from an EMBL/GenBank/DDBJ whole genome shotgun (WGS) entry which is preliminary data.</text>
</comment>
<reference evidence="1 2" key="1">
    <citation type="submission" date="2018-08" db="EMBL/GenBank/DDBJ databases">
        <title>Genomic investigation of the strawberry pathogen Phytophthora fragariae indicates pathogenicity is determined by transcriptional variation in three key races.</title>
        <authorList>
            <person name="Adams T.M."/>
            <person name="Armitage A.D."/>
            <person name="Sobczyk M.K."/>
            <person name="Bates H.J."/>
            <person name="Dunwell J.M."/>
            <person name="Nellist C.F."/>
            <person name="Harrison R.J."/>
        </authorList>
    </citation>
    <scope>NUCLEOTIDE SEQUENCE [LARGE SCALE GENOMIC DNA]</scope>
    <source>
        <strain evidence="1 2">BC-1</strain>
    </source>
</reference>
<gene>
    <name evidence="1" type="ORF">PF002_g31049</name>
</gene>
<sequence length="234" mass="26823">MRNWKNLGETAAVDWFRKQYLSPKWKLWYYPASKSPGVTPNQNPIESHNRDIKRVVDTQLYASTKIVLNSSLPRIIAHFGTARDRNWNVRIPEPIRPYAEAPVPIECALKASILTRGGNFWKVKNGRGKVTGILFNSSTVMIGGKSSNPSPIDEVRAKRYLQSRKGHLQATDDVEHIEKNYLSLYLVQQLSDESFEHNWSSPKWTEPENSSQAILRLQSFLRKWMALCSCTCFA</sequence>
<proteinExistence type="predicted"/>
<protein>
    <submittedName>
        <fullName evidence="1">Uncharacterized protein</fullName>
    </submittedName>
</protein>
<dbReference type="EMBL" id="QXGD01005294">
    <property type="protein sequence ID" value="KAE9166690.1"/>
    <property type="molecule type" value="Genomic_DNA"/>
</dbReference>